<evidence type="ECO:0000313" key="3">
    <source>
        <dbReference type="Proteomes" id="UP000186922"/>
    </source>
</evidence>
<proteinExistence type="predicted"/>
<sequence>MNPSLTHLQSFEPWNSTFMYGQPGNNQSNSLMSAQDTISCGGPQALSSLNPVQIQNTLNDVDNPLDFNYTELRSATHPSSSQLYSR</sequence>
<dbReference type="Proteomes" id="UP000186922">
    <property type="component" value="Unassembled WGS sequence"/>
</dbReference>
<organism evidence="2 3">
    <name type="scientific">Ramazzottius varieornatus</name>
    <name type="common">Water bear</name>
    <name type="synonym">Tardigrade</name>
    <dbReference type="NCBI Taxonomy" id="947166"/>
    <lineage>
        <taxon>Eukaryota</taxon>
        <taxon>Metazoa</taxon>
        <taxon>Ecdysozoa</taxon>
        <taxon>Tardigrada</taxon>
        <taxon>Eutardigrada</taxon>
        <taxon>Parachela</taxon>
        <taxon>Hypsibioidea</taxon>
        <taxon>Ramazzottiidae</taxon>
        <taxon>Ramazzottius</taxon>
    </lineage>
</organism>
<name>A0A1D1VH04_RAMVA</name>
<feature type="region of interest" description="Disordered" evidence="1">
    <location>
        <begin position="17"/>
        <end position="36"/>
    </location>
</feature>
<dbReference type="EMBL" id="BDGG01000006">
    <property type="protein sequence ID" value="GAV00900.1"/>
    <property type="molecule type" value="Genomic_DNA"/>
</dbReference>
<dbReference type="AlphaFoldDB" id="A0A1D1VH04"/>
<keyword evidence="3" id="KW-1185">Reference proteome</keyword>
<comment type="caution">
    <text evidence="2">The sequence shown here is derived from an EMBL/GenBank/DDBJ whole genome shotgun (WGS) entry which is preliminary data.</text>
</comment>
<accession>A0A1D1VH04</accession>
<evidence type="ECO:0000256" key="1">
    <source>
        <dbReference type="SAM" id="MobiDB-lite"/>
    </source>
</evidence>
<evidence type="ECO:0000313" key="2">
    <source>
        <dbReference type="EMBL" id="GAV00900.1"/>
    </source>
</evidence>
<protein>
    <submittedName>
        <fullName evidence="2">Uncharacterized protein</fullName>
    </submittedName>
</protein>
<reference evidence="2 3" key="1">
    <citation type="journal article" date="2016" name="Nat. Commun.">
        <title>Extremotolerant tardigrade genome and improved radiotolerance of human cultured cells by tardigrade-unique protein.</title>
        <authorList>
            <person name="Hashimoto T."/>
            <person name="Horikawa D.D."/>
            <person name="Saito Y."/>
            <person name="Kuwahara H."/>
            <person name="Kozuka-Hata H."/>
            <person name="Shin-I T."/>
            <person name="Minakuchi Y."/>
            <person name="Ohishi K."/>
            <person name="Motoyama A."/>
            <person name="Aizu T."/>
            <person name="Enomoto A."/>
            <person name="Kondo K."/>
            <person name="Tanaka S."/>
            <person name="Hara Y."/>
            <person name="Koshikawa S."/>
            <person name="Sagara H."/>
            <person name="Miura T."/>
            <person name="Yokobori S."/>
            <person name="Miyagawa K."/>
            <person name="Suzuki Y."/>
            <person name="Kubo T."/>
            <person name="Oyama M."/>
            <person name="Kohara Y."/>
            <person name="Fujiyama A."/>
            <person name="Arakawa K."/>
            <person name="Katayama T."/>
            <person name="Toyoda A."/>
            <person name="Kunieda T."/>
        </authorList>
    </citation>
    <scope>NUCLEOTIDE SEQUENCE [LARGE SCALE GENOMIC DNA]</scope>
    <source>
        <strain evidence="2 3">YOKOZUNA-1</strain>
    </source>
</reference>
<gene>
    <name evidence="2" type="primary">RvY_11685-1</name>
    <name evidence="2" type="synonym">RvY_11685.1</name>
    <name evidence="2" type="ORF">RvY_11685</name>
</gene>